<dbReference type="EMBL" id="VKAD01000002">
    <property type="protein sequence ID" value="TXR51866.1"/>
    <property type="molecule type" value="Genomic_DNA"/>
</dbReference>
<evidence type="ECO:0000313" key="2">
    <source>
        <dbReference type="EMBL" id="TXR51866.1"/>
    </source>
</evidence>
<keyword evidence="1" id="KW-1133">Transmembrane helix</keyword>
<dbReference type="Proteomes" id="UP000321764">
    <property type="component" value="Unassembled WGS sequence"/>
</dbReference>
<dbReference type="AlphaFoldDB" id="A0A5C8Z4M5"/>
<proteinExistence type="predicted"/>
<evidence type="ECO:0008006" key="4">
    <source>
        <dbReference type="Google" id="ProtNLM"/>
    </source>
</evidence>
<name>A0A5C8Z4M5_9GAMM</name>
<dbReference type="InterPro" id="IPR052534">
    <property type="entry name" value="Extracell_DNA_Util/SecSys_Comp"/>
</dbReference>
<feature type="transmembrane region" description="Helical" evidence="1">
    <location>
        <begin position="21"/>
        <end position="42"/>
    </location>
</feature>
<dbReference type="PANTHER" id="PTHR40278">
    <property type="entry name" value="DNA UTILIZATION PROTEIN HOFN"/>
    <property type="match status" value="1"/>
</dbReference>
<organism evidence="2 3">
    <name type="scientific">Reinekea thalattae</name>
    <dbReference type="NCBI Taxonomy" id="2593301"/>
    <lineage>
        <taxon>Bacteria</taxon>
        <taxon>Pseudomonadati</taxon>
        <taxon>Pseudomonadota</taxon>
        <taxon>Gammaproteobacteria</taxon>
        <taxon>Oceanospirillales</taxon>
        <taxon>Saccharospirillaceae</taxon>
        <taxon>Reinekea</taxon>
    </lineage>
</organism>
<evidence type="ECO:0000256" key="1">
    <source>
        <dbReference type="SAM" id="Phobius"/>
    </source>
</evidence>
<dbReference type="PANTHER" id="PTHR40278:SF1">
    <property type="entry name" value="DNA UTILIZATION PROTEIN HOFN"/>
    <property type="match status" value="1"/>
</dbReference>
<protein>
    <recommendedName>
        <fullName evidence="4">PilN domain-containing protein</fullName>
    </recommendedName>
</protein>
<keyword evidence="3" id="KW-1185">Reference proteome</keyword>
<reference evidence="2 3" key="1">
    <citation type="submission" date="2019-07" db="EMBL/GenBank/DDBJ databases">
        <title>Reinekea sp. strain SSH23 genome sequencing and assembly.</title>
        <authorList>
            <person name="Kim I."/>
        </authorList>
    </citation>
    <scope>NUCLEOTIDE SEQUENCE [LARGE SCALE GENOMIC DNA]</scope>
    <source>
        <strain evidence="2 3">SSH23</strain>
    </source>
</reference>
<evidence type="ECO:0000313" key="3">
    <source>
        <dbReference type="Proteomes" id="UP000321764"/>
    </source>
</evidence>
<gene>
    <name evidence="2" type="ORF">FME95_10585</name>
</gene>
<sequence length="192" mass="22860">MDQINFLPWRYRRDQQRLHRLKYGLAILLLLNLLLVIAYSAYMQLRYEQQQERQAYLQLQLQQVKAVTAKFDQLKDQQQRLYSHLVWLGQLQRHNQELLASLEQLAIVTPPQLVYSRLLINQRELLISAELHDIEQLGPLLQVLTMTEPFQQAEVLSMKRLEVSRLERLDNTALHQVELRLLRAKNKQEEAL</sequence>
<accession>A0A5C8Z4M5</accession>
<keyword evidence="1" id="KW-0812">Transmembrane</keyword>
<dbReference type="RefSeq" id="WP_147714463.1">
    <property type="nucleotide sequence ID" value="NZ_VKAD01000002.1"/>
</dbReference>
<keyword evidence="1" id="KW-0472">Membrane</keyword>
<comment type="caution">
    <text evidence="2">The sequence shown here is derived from an EMBL/GenBank/DDBJ whole genome shotgun (WGS) entry which is preliminary data.</text>
</comment>